<dbReference type="PANTHER" id="PTHR36454">
    <property type="entry name" value="LMO2823 PROTEIN"/>
    <property type="match status" value="1"/>
</dbReference>
<accession>F8AZ88</accession>
<dbReference type="InterPro" id="IPR008323">
    <property type="entry name" value="UCP033563"/>
</dbReference>
<evidence type="ECO:0000313" key="2">
    <source>
        <dbReference type="Proteomes" id="UP000001549"/>
    </source>
</evidence>
<keyword evidence="2" id="KW-1185">Reference proteome</keyword>
<organism evidence="1 2">
    <name type="scientific">Candidatus Protofrankia datiscae</name>
    <dbReference type="NCBI Taxonomy" id="2716812"/>
    <lineage>
        <taxon>Bacteria</taxon>
        <taxon>Bacillati</taxon>
        <taxon>Actinomycetota</taxon>
        <taxon>Actinomycetes</taxon>
        <taxon>Frankiales</taxon>
        <taxon>Frankiaceae</taxon>
        <taxon>Protofrankia</taxon>
    </lineage>
</organism>
<dbReference type="AlphaFoldDB" id="F8AZ88"/>
<protein>
    <submittedName>
        <fullName evidence="1">Uncharacterized conserved protein UCP033563</fullName>
    </submittedName>
</protein>
<sequence>MSAVPVRCRRRLWRADPYDRRMAAPVPPAPPSPGGLVLAPFRALRYAADDGEELASRTAPPYDVIDAAGVTALEARHPHNAVRLILPRDDERSPGSRYRRAADTLRVWTADAVLRRDDRPALYVYEQTQDGHVQRGLVGAVALADPDAGIILPHENTMTGPVTDRLALTVATGANLEPIFLLYEGGGAASRIVAETVTTTPLLTTTTDDGVSHRIWALTDQERLAAVADDLYGRRAVIADGHHRYATYRRYQADRHAAGDGTGPWDFGLAFLVDARVSGPQVHAIHRVVRGLTLTEAVRRAGTAFRVKPLDAVGDPAGAYLLSELAKAGQDGHAFVITDGRAAFLLAHPDPVLLADALPADRSAAFRQLDVTVAHLALITEVWGLADTEGVVDYQHDAAAAIAAAAAAAPDAAIALLLNPTPAADVAAVAAAGERIPRKSTLFTPKPRSGLLIRPLDEQPVP</sequence>
<proteinExistence type="predicted"/>
<dbReference type="EMBL" id="CP002801">
    <property type="protein sequence ID" value="AEH10565.1"/>
    <property type="molecule type" value="Genomic_DNA"/>
</dbReference>
<dbReference type="eggNOG" id="COG4198">
    <property type="taxonomic scope" value="Bacteria"/>
</dbReference>
<gene>
    <name evidence="1" type="ordered locus">FsymDg_3259</name>
</gene>
<dbReference type="PANTHER" id="PTHR36454:SF1">
    <property type="entry name" value="DUF1015 DOMAIN-CONTAINING PROTEIN"/>
    <property type="match status" value="1"/>
</dbReference>
<evidence type="ECO:0000313" key="1">
    <source>
        <dbReference type="EMBL" id="AEH10565.1"/>
    </source>
</evidence>
<name>F8AZ88_9ACTN</name>
<dbReference type="Proteomes" id="UP000001549">
    <property type="component" value="Chromosome"/>
</dbReference>
<reference evidence="1 2" key="1">
    <citation type="submission" date="2011-05" db="EMBL/GenBank/DDBJ databases">
        <title>Complete sequence of chromosome of Frankia symbiont of Datisca glomerata.</title>
        <authorList>
            <consortium name="US DOE Joint Genome Institute"/>
            <person name="Lucas S."/>
            <person name="Han J."/>
            <person name="Lapidus A."/>
            <person name="Cheng J.-F."/>
            <person name="Goodwin L."/>
            <person name="Pitluck S."/>
            <person name="Peters L."/>
            <person name="Mikhailova N."/>
            <person name="Chertkov O."/>
            <person name="Teshima H."/>
            <person name="Han C."/>
            <person name="Tapia R."/>
            <person name="Land M."/>
            <person name="Hauser L."/>
            <person name="Kyrpides N."/>
            <person name="Ivanova N."/>
            <person name="Pagani I."/>
            <person name="Berry A."/>
            <person name="Pawlowski K."/>
            <person name="Persson T."/>
            <person name="Vanden Heuvel B."/>
            <person name="Benson D."/>
            <person name="Woyke T."/>
        </authorList>
    </citation>
    <scope>NUCLEOTIDE SEQUENCE [LARGE SCALE GENOMIC DNA]</scope>
    <source>
        <strain evidence="2">4085684</strain>
    </source>
</reference>
<dbReference type="PIRSF" id="PIRSF033563">
    <property type="entry name" value="UCP033563"/>
    <property type="match status" value="1"/>
</dbReference>
<dbReference type="Pfam" id="PF06245">
    <property type="entry name" value="DUF1015"/>
    <property type="match status" value="1"/>
</dbReference>
<dbReference type="HOGENOM" id="CLU_031277_2_0_11"/>
<dbReference type="KEGG" id="fsy:FsymDg_3259"/>
<dbReference type="STRING" id="656024.FsymDg_3259"/>